<proteinExistence type="predicted"/>
<gene>
    <name evidence="1" type="ORF">BDN72DRAFT_890677</name>
</gene>
<protein>
    <submittedName>
        <fullName evidence="1">Uncharacterized protein</fullName>
    </submittedName>
</protein>
<reference evidence="1 2" key="1">
    <citation type="journal article" date="2019" name="Nat. Ecol. Evol.">
        <title>Megaphylogeny resolves global patterns of mushroom evolution.</title>
        <authorList>
            <person name="Varga T."/>
            <person name="Krizsan K."/>
            <person name="Foldi C."/>
            <person name="Dima B."/>
            <person name="Sanchez-Garcia M."/>
            <person name="Sanchez-Ramirez S."/>
            <person name="Szollosi G.J."/>
            <person name="Szarkandi J.G."/>
            <person name="Papp V."/>
            <person name="Albert L."/>
            <person name="Andreopoulos W."/>
            <person name="Angelini C."/>
            <person name="Antonin V."/>
            <person name="Barry K.W."/>
            <person name="Bougher N.L."/>
            <person name="Buchanan P."/>
            <person name="Buyck B."/>
            <person name="Bense V."/>
            <person name="Catcheside P."/>
            <person name="Chovatia M."/>
            <person name="Cooper J."/>
            <person name="Damon W."/>
            <person name="Desjardin D."/>
            <person name="Finy P."/>
            <person name="Geml J."/>
            <person name="Haridas S."/>
            <person name="Hughes K."/>
            <person name="Justo A."/>
            <person name="Karasinski D."/>
            <person name="Kautmanova I."/>
            <person name="Kiss B."/>
            <person name="Kocsube S."/>
            <person name="Kotiranta H."/>
            <person name="LaButti K.M."/>
            <person name="Lechner B.E."/>
            <person name="Liimatainen K."/>
            <person name="Lipzen A."/>
            <person name="Lukacs Z."/>
            <person name="Mihaltcheva S."/>
            <person name="Morgado L.N."/>
            <person name="Niskanen T."/>
            <person name="Noordeloos M.E."/>
            <person name="Ohm R.A."/>
            <person name="Ortiz-Santana B."/>
            <person name="Ovrebo C."/>
            <person name="Racz N."/>
            <person name="Riley R."/>
            <person name="Savchenko A."/>
            <person name="Shiryaev A."/>
            <person name="Soop K."/>
            <person name="Spirin V."/>
            <person name="Szebenyi C."/>
            <person name="Tomsovsky M."/>
            <person name="Tulloss R.E."/>
            <person name="Uehling J."/>
            <person name="Grigoriev I.V."/>
            <person name="Vagvolgyi C."/>
            <person name="Papp T."/>
            <person name="Martin F.M."/>
            <person name="Miettinen O."/>
            <person name="Hibbett D.S."/>
            <person name="Nagy L.G."/>
        </authorList>
    </citation>
    <scope>NUCLEOTIDE SEQUENCE [LARGE SCALE GENOMIC DNA]</scope>
    <source>
        <strain evidence="1 2">NL-1719</strain>
    </source>
</reference>
<evidence type="ECO:0000313" key="2">
    <source>
        <dbReference type="Proteomes" id="UP000308600"/>
    </source>
</evidence>
<sequence length="834" mass="90471">MLYDPATAHHLKPWLVRTLEPICDAEPGALADYILALLKHNVPESEMRKELEIQLDEFLEKECKSFSDTLFTALRTKSYIPYASSPPSSFNSKPLDSGIPIPFDGMAPERSLKRTHDSDDRDDRPSKGPRLSTEGRYGGRPDGRSWGQKHTGGNYGDNSFGAGPSSEGRRQHGYHPPDQRRGICRDYHNNGYCARGIHCKYSHGEDAVVPNPFFMGGPQVPGGMPFLPMFPGLVPFAAAAAAAAYDPRESRMDMRPMSNNRSHSRPAVMSRMPEDGSQITHMSGELPVIQDLTPTIPQEPEDDGSTKQAPNGPEASSTPNVPFENGFNGMPYPINGQFFQPQNTQEDTEMGNPEGGQGQNGSGFRGRRGTGRGRSFGDAQKLRPERRGDKTLVVEKIPEDKLRMEHLNEWFSKFGTVTNVAIDRSGGKALVSFSTHDEAHAAWKSEDAVFNNRFVKIFWHRPMEGHGLVGARALAASAPLVANIAAKATQPSGPATPSSSTATPPAPIKKSTSSTASALAAKQQLLEQQIAEQKQLMASLESASSAEEKKGIMARLRKLGEEMKKPSTSSLSTTATPTATTTAKRTKTPDVSEHEKKELEKLDQELEGRGVDAKGSTSTEPEEDSTEALKAKLAKLKAEVSLSFIFCPSHLRQAASLGISETPPTYPAYAGGFRPYRGRGRGAPRGYYRGAIRGGGPPRGSMKLDNRPKKLLVKGVTDESVQALKGWYDIGGQVDSFEAQEDGKVVVGFKNRIAAEQALAKGHNIPDVGTVQISWFTNTSSAVTTETTTTPTHQQEEIVEAPVLLGGGRSPRHVDEEVVASGWGNDEEDGMGML</sequence>
<dbReference type="EMBL" id="ML208259">
    <property type="protein sequence ID" value="TFK76880.1"/>
    <property type="molecule type" value="Genomic_DNA"/>
</dbReference>
<accession>A0ACD3BG65</accession>
<name>A0ACD3BG65_9AGAR</name>
<evidence type="ECO:0000313" key="1">
    <source>
        <dbReference type="EMBL" id="TFK76880.1"/>
    </source>
</evidence>
<dbReference type="Proteomes" id="UP000308600">
    <property type="component" value="Unassembled WGS sequence"/>
</dbReference>
<organism evidence="1 2">
    <name type="scientific">Pluteus cervinus</name>
    <dbReference type="NCBI Taxonomy" id="181527"/>
    <lineage>
        <taxon>Eukaryota</taxon>
        <taxon>Fungi</taxon>
        <taxon>Dikarya</taxon>
        <taxon>Basidiomycota</taxon>
        <taxon>Agaricomycotina</taxon>
        <taxon>Agaricomycetes</taxon>
        <taxon>Agaricomycetidae</taxon>
        <taxon>Agaricales</taxon>
        <taxon>Pluteineae</taxon>
        <taxon>Pluteaceae</taxon>
        <taxon>Pluteus</taxon>
    </lineage>
</organism>
<keyword evidence="2" id="KW-1185">Reference proteome</keyword>